<dbReference type="InterPro" id="IPR001806">
    <property type="entry name" value="Small_GTPase"/>
</dbReference>
<organism evidence="5 6">
    <name type="scientific">Tetrabaena socialis</name>
    <dbReference type="NCBI Taxonomy" id="47790"/>
    <lineage>
        <taxon>Eukaryota</taxon>
        <taxon>Viridiplantae</taxon>
        <taxon>Chlorophyta</taxon>
        <taxon>core chlorophytes</taxon>
        <taxon>Chlorophyceae</taxon>
        <taxon>CS clade</taxon>
        <taxon>Chlamydomonadales</taxon>
        <taxon>Tetrabaenaceae</taxon>
        <taxon>Tetrabaena</taxon>
    </lineage>
</organism>
<dbReference type="AlphaFoldDB" id="A0A2J8AK80"/>
<dbReference type="Proteomes" id="UP000236333">
    <property type="component" value="Unassembled WGS sequence"/>
</dbReference>
<dbReference type="PROSITE" id="PS51419">
    <property type="entry name" value="RAB"/>
    <property type="match status" value="1"/>
</dbReference>
<dbReference type="PROSITE" id="PS51421">
    <property type="entry name" value="RAS"/>
    <property type="match status" value="1"/>
</dbReference>
<dbReference type="SUPFAM" id="SSF52540">
    <property type="entry name" value="P-loop containing nucleoside triphosphate hydrolases"/>
    <property type="match status" value="1"/>
</dbReference>
<keyword evidence="6" id="KW-1185">Reference proteome</keyword>
<dbReference type="Pfam" id="PF00071">
    <property type="entry name" value="Ras"/>
    <property type="match status" value="1"/>
</dbReference>
<dbReference type="SMART" id="SM00174">
    <property type="entry name" value="RHO"/>
    <property type="match status" value="1"/>
</dbReference>
<gene>
    <name evidence="5" type="ORF">TSOC_000130</name>
</gene>
<dbReference type="SMART" id="SM00173">
    <property type="entry name" value="RAS"/>
    <property type="match status" value="1"/>
</dbReference>
<proteinExistence type="inferred from homology"/>
<dbReference type="GO" id="GO:0012505">
    <property type="term" value="C:endomembrane system"/>
    <property type="evidence" value="ECO:0007669"/>
    <property type="project" value="UniProtKB-SubCell"/>
</dbReference>
<dbReference type="PANTHER" id="PTHR47977">
    <property type="entry name" value="RAS-RELATED PROTEIN RAB"/>
    <property type="match status" value="1"/>
</dbReference>
<evidence type="ECO:0000256" key="2">
    <source>
        <dbReference type="ARBA" id="ARBA00022741"/>
    </source>
</evidence>
<dbReference type="InterPro" id="IPR050227">
    <property type="entry name" value="Rab"/>
</dbReference>
<comment type="similarity">
    <text evidence="1">Belongs to the small GTPase superfamily. Rab family.</text>
</comment>
<dbReference type="PRINTS" id="PR00449">
    <property type="entry name" value="RASTRNSFRMNG"/>
</dbReference>
<sequence length="113" mass="12073">MQWDTTGQAKPESSSYRGTHGIIVVYNVTDQGSFDNVKQWLSEIDRYAGENVIKLLVGNKSDLTAKNVVDSGAAKALADAAGCLFMEASAKDATNVAQAFMAIATAIKTKLEE</sequence>
<dbReference type="FunFam" id="3.40.50.300:FF:001447">
    <property type="entry name" value="Ras-related protein Rab-1B"/>
    <property type="match status" value="1"/>
</dbReference>
<evidence type="ECO:0000256" key="4">
    <source>
        <dbReference type="ARBA" id="ARBA00037868"/>
    </source>
</evidence>
<evidence type="ECO:0000256" key="3">
    <source>
        <dbReference type="ARBA" id="ARBA00023134"/>
    </source>
</evidence>
<accession>A0A2J8AK80</accession>
<evidence type="ECO:0000313" key="6">
    <source>
        <dbReference type="Proteomes" id="UP000236333"/>
    </source>
</evidence>
<evidence type="ECO:0000313" key="5">
    <source>
        <dbReference type="EMBL" id="PNH12913.1"/>
    </source>
</evidence>
<keyword evidence="3" id="KW-0342">GTP-binding</keyword>
<comment type="subcellular location">
    <subcellularLocation>
        <location evidence="4">Endomembrane system</location>
        <topology evidence="4">Lipid-anchor</topology>
    </subcellularLocation>
</comment>
<comment type="caution">
    <text evidence="5">The sequence shown here is derived from an EMBL/GenBank/DDBJ whole genome shotgun (WGS) entry which is preliminary data.</text>
</comment>
<dbReference type="GO" id="GO:0003924">
    <property type="term" value="F:GTPase activity"/>
    <property type="evidence" value="ECO:0007669"/>
    <property type="project" value="InterPro"/>
</dbReference>
<dbReference type="OrthoDB" id="9989112at2759"/>
<name>A0A2J8AK80_9CHLO</name>
<dbReference type="SMART" id="SM00175">
    <property type="entry name" value="RAB"/>
    <property type="match status" value="1"/>
</dbReference>
<dbReference type="InterPro" id="IPR027417">
    <property type="entry name" value="P-loop_NTPase"/>
</dbReference>
<dbReference type="EMBL" id="PGGS01000002">
    <property type="protein sequence ID" value="PNH12913.1"/>
    <property type="molecule type" value="Genomic_DNA"/>
</dbReference>
<evidence type="ECO:0000256" key="1">
    <source>
        <dbReference type="ARBA" id="ARBA00006270"/>
    </source>
</evidence>
<dbReference type="GO" id="GO:0005525">
    <property type="term" value="F:GTP binding"/>
    <property type="evidence" value="ECO:0007669"/>
    <property type="project" value="UniProtKB-KW"/>
</dbReference>
<protein>
    <submittedName>
        <fullName evidence="5">GTP-binding protein yptV1</fullName>
    </submittedName>
</protein>
<dbReference type="Gene3D" id="3.40.50.300">
    <property type="entry name" value="P-loop containing nucleotide triphosphate hydrolases"/>
    <property type="match status" value="1"/>
</dbReference>
<keyword evidence="2" id="KW-0547">Nucleotide-binding</keyword>
<reference evidence="5 6" key="1">
    <citation type="journal article" date="2017" name="Mol. Biol. Evol.">
        <title>The 4-celled Tetrabaena socialis nuclear genome reveals the essential components for genetic control of cell number at the origin of multicellularity in the volvocine lineage.</title>
        <authorList>
            <person name="Featherston J."/>
            <person name="Arakaki Y."/>
            <person name="Hanschen E.R."/>
            <person name="Ferris P.J."/>
            <person name="Michod R.E."/>
            <person name="Olson B.J.S.C."/>
            <person name="Nozaki H."/>
            <person name="Durand P.M."/>
        </authorList>
    </citation>
    <scope>NUCLEOTIDE SEQUENCE [LARGE SCALE GENOMIC DNA]</scope>
    <source>
        <strain evidence="5 6">NIES-571</strain>
    </source>
</reference>